<evidence type="ECO:0000313" key="1">
    <source>
        <dbReference type="EMBL" id="KAJ1911547.1"/>
    </source>
</evidence>
<comment type="caution">
    <text evidence="1">The sequence shown here is derived from an EMBL/GenBank/DDBJ whole genome shotgun (WGS) entry which is preliminary data.</text>
</comment>
<sequence>MPASILAPSQALVQEFAPVQNKGILHPRTRALIINISNLAQTMNTRFDVIFSLTKSDKIKTIIYNDINMSIRVAKTIGKLVLVPDHVSDKDLVRICIEKIKRIAQECINAVQASAHNYPFTGEELTIEQCVDVVANLGILFKGTVNLLCSLLIKVGDKPDFGHGRQKQGNNYATLFKTIEKLYELLDGEFEKFPGELKQKAYNLYQQQVDANDCLTIGLPAPKATQPSTEKSLYRVVAQFEQEIKDIVYDVTTTKRLHIQPGGCLCSWVLIVLDGGTK</sequence>
<gene>
    <name evidence="1" type="ORF">H4219_005907</name>
</gene>
<evidence type="ECO:0000313" key="2">
    <source>
        <dbReference type="Proteomes" id="UP001150538"/>
    </source>
</evidence>
<accession>A0A9W7ZKU9</accession>
<keyword evidence="2" id="KW-1185">Reference proteome</keyword>
<dbReference type="EMBL" id="JANBPU010000436">
    <property type="protein sequence ID" value="KAJ1911547.1"/>
    <property type="molecule type" value="Genomic_DNA"/>
</dbReference>
<organism evidence="1 2">
    <name type="scientific">Mycoemilia scoparia</name>
    <dbReference type="NCBI Taxonomy" id="417184"/>
    <lineage>
        <taxon>Eukaryota</taxon>
        <taxon>Fungi</taxon>
        <taxon>Fungi incertae sedis</taxon>
        <taxon>Zoopagomycota</taxon>
        <taxon>Kickxellomycotina</taxon>
        <taxon>Kickxellomycetes</taxon>
        <taxon>Kickxellales</taxon>
        <taxon>Kickxellaceae</taxon>
        <taxon>Mycoemilia</taxon>
    </lineage>
</organism>
<reference evidence="1" key="1">
    <citation type="submission" date="2022-07" db="EMBL/GenBank/DDBJ databases">
        <title>Phylogenomic reconstructions and comparative analyses of Kickxellomycotina fungi.</title>
        <authorList>
            <person name="Reynolds N.K."/>
            <person name="Stajich J.E."/>
            <person name="Barry K."/>
            <person name="Grigoriev I.V."/>
            <person name="Crous P."/>
            <person name="Smith M.E."/>
        </authorList>
    </citation>
    <scope>NUCLEOTIDE SEQUENCE</scope>
    <source>
        <strain evidence="1">NBRC 100468</strain>
    </source>
</reference>
<proteinExistence type="predicted"/>
<dbReference type="AlphaFoldDB" id="A0A9W7ZKU9"/>
<protein>
    <submittedName>
        <fullName evidence="1">Uncharacterized protein</fullName>
    </submittedName>
</protein>
<dbReference type="Proteomes" id="UP001150538">
    <property type="component" value="Unassembled WGS sequence"/>
</dbReference>
<name>A0A9W7ZKU9_9FUNG</name>